<sequence>MSNPEYVKHASDSDFNTMVLQEMKPTLVDFWAPWCGPCRAIGPILEELAAEYNERVNIVKVNVDDNPATASRYGIQSIPTLIFIKNGQVLETKIGLLSKNQLAELLSKNLN</sequence>
<dbReference type="PROSITE" id="PS51352">
    <property type="entry name" value="THIOREDOXIN_2"/>
    <property type="match status" value="1"/>
</dbReference>
<evidence type="ECO:0000256" key="2">
    <source>
        <dbReference type="ARBA" id="ARBA00022982"/>
    </source>
</evidence>
<comment type="caution">
    <text evidence="6">The sequence shown here is derived from an EMBL/GenBank/DDBJ whole genome shotgun (WGS) entry which is preliminary data.</text>
</comment>
<gene>
    <name evidence="6" type="ORF">ASZ90_005817</name>
</gene>
<dbReference type="AlphaFoldDB" id="A0A0W8FTU3"/>
<dbReference type="PIRSF" id="PIRSF000077">
    <property type="entry name" value="Thioredoxin"/>
    <property type="match status" value="1"/>
</dbReference>
<evidence type="ECO:0000256" key="4">
    <source>
        <dbReference type="ARBA" id="ARBA00023284"/>
    </source>
</evidence>
<dbReference type="InterPro" id="IPR036249">
    <property type="entry name" value="Thioredoxin-like_sf"/>
</dbReference>
<dbReference type="NCBIfam" id="TIGR01068">
    <property type="entry name" value="thioredoxin"/>
    <property type="match status" value="1"/>
</dbReference>
<evidence type="ECO:0000256" key="3">
    <source>
        <dbReference type="ARBA" id="ARBA00023157"/>
    </source>
</evidence>
<dbReference type="EMBL" id="LNQE01000850">
    <property type="protein sequence ID" value="KUG24352.1"/>
    <property type="molecule type" value="Genomic_DNA"/>
</dbReference>
<keyword evidence="3" id="KW-1015">Disulfide bond</keyword>
<keyword evidence="1" id="KW-0813">Transport</keyword>
<dbReference type="CDD" id="cd02947">
    <property type="entry name" value="TRX_family"/>
    <property type="match status" value="1"/>
</dbReference>
<reference evidence="6" key="1">
    <citation type="journal article" date="2015" name="Proc. Natl. Acad. Sci. U.S.A.">
        <title>Networks of energetic and metabolic interactions define dynamics in microbial communities.</title>
        <authorList>
            <person name="Embree M."/>
            <person name="Liu J.K."/>
            <person name="Al-Bassam M.M."/>
            <person name="Zengler K."/>
        </authorList>
    </citation>
    <scope>NUCLEOTIDE SEQUENCE</scope>
</reference>
<feature type="domain" description="Thioredoxin" evidence="5">
    <location>
        <begin position="1"/>
        <end position="111"/>
    </location>
</feature>
<evidence type="ECO:0000259" key="5">
    <source>
        <dbReference type="PROSITE" id="PS51352"/>
    </source>
</evidence>
<protein>
    <submittedName>
        <fullName evidence="6">Thioredoxin</fullName>
    </submittedName>
</protein>
<dbReference type="PANTHER" id="PTHR45663">
    <property type="entry name" value="GEO12009P1"/>
    <property type="match status" value="1"/>
</dbReference>
<evidence type="ECO:0000313" key="6">
    <source>
        <dbReference type="EMBL" id="KUG24352.1"/>
    </source>
</evidence>
<dbReference type="GO" id="GO:0015035">
    <property type="term" value="F:protein-disulfide reductase activity"/>
    <property type="evidence" value="ECO:0007669"/>
    <property type="project" value="InterPro"/>
</dbReference>
<keyword evidence="4" id="KW-0676">Redox-active center</keyword>
<dbReference type="InterPro" id="IPR017937">
    <property type="entry name" value="Thioredoxin_CS"/>
</dbReference>
<accession>A0A0W8FTU3</accession>
<dbReference type="FunFam" id="3.40.30.10:FF:000001">
    <property type="entry name" value="Thioredoxin"/>
    <property type="match status" value="1"/>
</dbReference>
<dbReference type="InterPro" id="IPR005746">
    <property type="entry name" value="Thioredoxin"/>
</dbReference>
<dbReference type="GO" id="GO:0045454">
    <property type="term" value="P:cell redox homeostasis"/>
    <property type="evidence" value="ECO:0007669"/>
    <property type="project" value="TreeGrafter"/>
</dbReference>
<dbReference type="SUPFAM" id="SSF52833">
    <property type="entry name" value="Thioredoxin-like"/>
    <property type="match status" value="1"/>
</dbReference>
<dbReference type="PROSITE" id="PS00194">
    <property type="entry name" value="THIOREDOXIN_1"/>
    <property type="match status" value="1"/>
</dbReference>
<evidence type="ECO:0000256" key="1">
    <source>
        <dbReference type="ARBA" id="ARBA00022448"/>
    </source>
</evidence>
<dbReference type="Pfam" id="PF00085">
    <property type="entry name" value="Thioredoxin"/>
    <property type="match status" value="1"/>
</dbReference>
<organism evidence="6">
    <name type="scientific">hydrocarbon metagenome</name>
    <dbReference type="NCBI Taxonomy" id="938273"/>
    <lineage>
        <taxon>unclassified sequences</taxon>
        <taxon>metagenomes</taxon>
        <taxon>ecological metagenomes</taxon>
    </lineage>
</organism>
<dbReference type="PANTHER" id="PTHR45663:SF11">
    <property type="entry name" value="GEO12009P1"/>
    <property type="match status" value="1"/>
</dbReference>
<keyword evidence="2" id="KW-0249">Electron transport</keyword>
<dbReference type="PRINTS" id="PR00421">
    <property type="entry name" value="THIOREDOXIN"/>
</dbReference>
<name>A0A0W8FTU3_9ZZZZ</name>
<dbReference type="GO" id="GO:0005829">
    <property type="term" value="C:cytosol"/>
    <property type="evidence" value="ECO:0007669"/>
    <property type="project" value="TreeGrafter"/>
</dbReference>
<dbReference type="InterPro" id="IPR013766">
    <property type="entry name" value="Thioredoxin_domain"/>
</dbReference>
<proteinExistence type="predicted"/>
<dbReference type="Gene3D" id="3.40.30.10">
    <property type="entry name" value="Glutaredoxin"/>
    <property type="match status" value="1"/>
</dbReference>